<dbReference type="AlphaFoldDB" id="A0A5C3MNQ4"/>
<evidence type="ECO:0000256" key="5">
    <source>
        <dbReference type="ARBA" id="ARBA00022692"/>
    </source>
</evidence>
<evidence type="ECO:0000313" key="12">
    <source>
        <dbReference type="EMBL" id="TFK46395.1"/>
    </source>
</evidence>
<keyword evidence="5" id="KW-0812">Transmembrane</keyword>
<dbReference type="InterPro" id="IPR031463">
    <property type="entry name" value="Mic12"/>
</dbReference>
<comment type="subunit">
    <text evidence="11">Component of the mitochondrial contact site and cristae organizing system (MICOS) complex.</text>
</comment>
<evidence type="ECO:0000256" key="7">
    <source>
        <dbReference type="ARBA" id="ARBA00023128"/>
    </source>
</evidence>
<keyword evidence="8" id="KW-0472">Membrane</keyword>
<evidence type="ECO:0000256" key="9">
    <source>
        <dbReference type="ARBA" id="ARBA00032159"/>
    </source>
</evidence>
<dbReference type="GO" id="GO:0061617">
    <property type="term" value="C:MICOS complex"/>
    <property type="evidence" value="ECO:0007669"/>
    <property type="project" value="UniProtKB-UniRule"/>
</dbReference>
<keyword evidence="11" id="KW-0999">Mitochondrion inner membrane</keyword>
<evidence type="ECO:0000256" key="8">
    <source>
        <dbReference type="ARBA" id="ARBA00023136"/>
    </source>
</evidence>
<accession>A0A5C3MNQ4</accession>
<name>A0A5C3MNQ4_9AGAM</name>
<dbReference type="GO" id="GO:0042407">
    <property type="term" value="P:cristae formation"/>
    <property type="evidence" value="ECO:0007669"/>
    <property type="project" value="InterPro"/>
</dbReference>
<comment type="subcellular location">
    <subcellularLocation>
        <location evidence="2">Membrane</location>
    </subcellularLocation>
    <subcellularLocation>
        <location evidence="11">Mitochondrion inner membrane</location>
        <topology evidence="11">Single-pass membrane protein</topology>
    </subcellularLocation>
</comment>
<evidence type="ECO:0000256" key="10">
    <source>
        <dbReference type="ARBA" id="ARBA00032985"/>
    </source>
</evidence>
<keyword evidence="6" id="KW-1133">Transmembrane helix</keyword>
<keyword evidence="7 11" id="KW-0496">Mitochondrion</keyword>
<evidence type="ECO:0000256" key="11">
    <source>
        <dbReference type="RuleBase" id="RU363010"/>
    </source>
</evidence>
<comment type="function">
    <text evidence="1 11">Component of the MICOS complex, a large protein complex of the mitochondrial inner membrane that plays crucial roles in the maintenance of crista junctions, inner membrane architecture, and formation of contact sites to the outer membrane.</text>
</comment>
<dbReference type="EMBL" id="ML213530">
    <property type="protein sequence ID" value="TFK46395.1"/>
    <property type="molecule type" value="Genomic_DNA"/>
</dbReference>
<reference evidence="12 13" key="1">
    <citation type="journal article" date="2019" name="Nat. Ecol. Evol.">
        <title>Megaphylogeny resolves global patterns of mushroom evolution.</title>
        <authorList>
            <person name="Varga T."/>
            <person name="Krizsan K."/>
            <person name="Foldi C."/>
            <person name="Dima B."/>
            <person name="Sanchez-Garcia M."/>
            <person name="Sanchez-Ramirez S."/>
            <person name="Szollosi G.J."/>
            <person name="Szarkandi J.G."/>
            <person name="Papp V."/>
            <person name="Albert L."/>
            <person name="Andreopoulos W."/>
            <person name="Angelini C."/>
            <person name="Antonin V."/>
            <person name="Barry K.W."/>
            <person name="Bougher N.L."/>
            <person name="Buchanan P."/>
            <person name="Buyck B."/>
            <person name="Bense V."/>
            <person name="Catcheside P."/>
            <person name="Chovatia M."/>
            <person name="Cooper J."/>
            <person name="Damon W."/>
            <person name="Desjardin D."/>
            <person name="Finy P."/>
            <person name="Geml J."/>
            <person name="Haridas S."/>
            <person name="Hughes K."/>
            <person name="Justo A."/>
            <person name="Karasinski D."/>
            <person name="Kautmanova I."/>
            <person name="Kiss B."/>
            <person name="Kocsube S."/>
            <person name="Kotiranta H."/>
            <person name="LaButti K.M."/>
            <person name="Lechner B.E."/>
            <person name="Liimatainen K."/>
            <person name="Lipzen A."/>
            <person name="Lukacs Z."/>
            <person name="Mihaltcheva S."/>
            <person name="Morgado L.N."/>
            <person name="Niskanen T."/>
            <person name="Noordeloos M.E."/>
            <person name="Ohm R.A."/>
            <person name="Ortiz-Santana B."/>
            <person name="Ovrebo C."/>
            <person name="Racz N."/>
            <person name="Riley R."/>
            <person name="Savchenko A."/>
            <person name="Shiryaev A."/>
            <person name="Soop K."/>
            <person name="Spirin V."/>
            <person name="Szebenyi C."/>
            <person name="Tomsovsky M."/>
            <person name="Tulloss R.E."/>
            <person name="Uehling J."/>
            <person name="Grigoriev I.V."/>
            <person name="Vagvolgyi C."/>
            <person name="Papp T."/>
            <person name="Martin F.M."/>
            <person name="Miettinen O."/>
            <person name="Hibbett D.S."/>
            <person name="Nagy L.G."/>
        </authorList>
    </citation>
    <scope>NUCLEOTIDE SEQUENCE [LARGE SCALE GENOMIC DNA]</scope>
    <source>
        <strain evidence="12 13">OMC1185</strain>
    </source>
</reference>
<dbReference type="OrthoDB" id="3351225at2759"/>
<dbReference type="Pfam" id="PF17050">
    <property type="entry name" value="AIM5"/>
    <property type="match status" value="1"/>
</dbReference>
<dbReference type="Proteomes" id="UP000305948">
    <property type="component" value="Unassembled WGS sequence"/>
</dbReference>
<gene>
    <name evidence="12" type="ORF">OE88DRAFT_1739494</name>
</gene>
<evidence type="ECO:0000256" key="1">
    <source>
        <dbReference type="ARBA" id="ARBA00002689"/>
    </source>
</evidence>
<proteinExistence type="inferred from homology"/>
<evidence type="ECO:0000256" key="2">
    <source>
        <dbReference type="ARBA" id="ARBA00004370"/>
    </source>
</evidence>
<dbReference type="GO" id="GO:0044284">
    <property type="term" value="C:mitochondrial crista junction"/>
    <property type="evidence" value="ECO:0007669"/>
    <property type="project" value="InterPro"/>
</dbReference>
<evidence type="ECO:0000256" key="3">
    <source>
        <dbReference type="ARBA" id="ARBA00009188"/>
    </source>
</evidence>
<organism evidence="12 13">
    <name type="scientific">Heliocybe sulcata</name>
    <dbReference type="NCBI Taxonomy" id="5364"/>
    <lineage>
        <taxon>Eukaryota</taxon>
        <taxon>Fungi</taxon>
        <taxon>Dikarya</taxon>
        <taxon>Basidiomycota</taxon>
        <taxon>Agaricomycotina</taxon>
        <taxon>Agaricomycetes</taxon>
        <taxon>Gloeophyllales</taxon>
        <taxon>Gloeophyllaceae</taxon>
        <taxon>Heliocybe</taxon>
    </lineage>
</organism>
<evidence type="ECO:0000256" key="6">
    <source>
        <dbReference type="ARBA" id="ARBA00022989"/>
    </source>
</evidence>
<evidence type="ECO:0000256" key="4">
    <source>
        <dbReference type="ARBA" id="ARBA00018170"/>
    </source>
</evidence>
<comment type="similarity">
    <text evidence="3 11">Belongs to the MICOS complex subunit Mic12 family.</text>
</comment>
<protein>
    <recommendedName>
        <fullName evidence="4 11">MICOS complex subunit MIC12</fullName>
    </recommendedName>
    <alternativeName>
        <fullName evidence="10 11">Altered inheritance of mitochondria protein 5, mitochondrial</fullName>
    </alternativeName>
    <alternativeName>
        <fullName evidence="9 11">Found in mitochondrial proteome protein 51</fullName>
    </alternativeName>
</protein>
<keyword evidence="13" id="KW-1185">Reference proteome</keyword>
<evidence type="ECO:0000313" key="13">
    <source>
        <dbReference type="Proteomes" id="UP000305948"/>
    </source>
</evidence>
<sequence length="109" mass="11852">MSFIFGTLSGALVAGGAYYGFSNLIQTRTQTHRRDLHTLSQRLLNPPSALNAPAPAAARIAHDAFSAQLKERWNQEIGGIFQISREWAAKGADWGKRTLYGVSGGQKHA</sequence>